<sequence length="61" mass="6722">TPCPSGKKCKRTLQRPSKKKPLPARQPAARSACNENIRPSSMTALTPSTETLFLQNKITLQ</sequence>
<reference evidence="2" key="1">
    <citation type="submission" date="2022-01" db="EMBL/GenBank/DDBJ databases">
        <authorList>
            <person name="Jo J.-H."/>
            <person name="Im W.-T."/>
        </authorList>
    </citation>
    <scope>NUCLEOTIDE SEQUENCE</scope>
    <source>
        <strain evidence="2">NA20</strain>
    </source>
</reference>
<gene>
    <name evidence="2" type="ORF">LZZ85_07695</name>
</gene>
<keyword evidence="3" id="KW-1185">Reference proteome</keyword>
<feature type="region of interest" description="Disordered" evidence="1">
    <location>
        <begin position="1"/>
        <end position="32"/>
    </location>
</feature>
<dbReference type="EMBL" id="JAKLTR010000004">
    <property type="protein sequence ID" value="MCG2614159.1"/>
    <property type="molecule type" value="Genomic_DNA"/>
</dbReference>
<evidence type="ECO:0000256" key="1">
    <source>
        <dbReference type="SAM" id="MobiDB-lite"/>
    </source>
</evidence>
<evidence type="ECO:0000313" key="2">
    <source>
        <dbReference type="EMBL" id="MCG2614159.1"/>
    </source>
</evidence>
<organism evidence="2 3">
    <name type="scientific">Terrimonas ginsenosidimutans</name>
    <dbReference type="NCBI Taxonomy" id="2908004"/>
    <lineage>
        <taxon>Bacteria</taxon>
        <taxon>Pseudomonadati</taxon>
        <taxon>Bacteroidota</taxon>
        <taxon>Chitinophagia</taxon>
        <taxon>Chitinophagales</taxon>
        <taxon>Chitinophagaceae</taxon>
        <taxon>Terrimonas</taxon>
    </lineage>
</organism>
<proteinExistence type="predicted"/>
<feature type="non-terminal residue" evidence="2">
    <location>
        <position position="1"/>
    </location>
</feature>
<feature type="compositionally biased region" description="Basic residues" evidence="1">
    <location>
        <begin position="7"/>
        <end position="22"/>
    </location>
</feature>
<accession>A0ABS9KPC3</accession>
<evidence type="ECO:0000313" key="3">
    <source>
        <dbReference type="Proteomes" id="UP001165367"/>
    </source>
</evidence>
<comment type="caution">
    <text evidence="2">The sequence shown here is derived from an EMBL/GenBank/DDBJ whole genome shotgun (WGS) entry which is preliminary data.</text>
</comment>
<dbReference type="Proteomes" id="UP001165367">
    <property type="component" value="Unassembled WGS sequence"/>
</dbReference>
<dbReference type="RefSeq" id="WP_237870319.1">
    <property type="nucleotide sequence ID" value="NZ_JAKLTR010000004.1"/>
</dbReference>
<protein>
    <submittedName>
        <fullName evidence="2">Uncharacterized protein</fullName>
    </submittedName>
</protein>
<name>A0ABS9KPC3_9BACT</name>